<sequence>MQIYNNEILKVLAEAGNDGLSVKKIARHVHNAHNTLFSNVSFDEVYAYVGQYLKRNSKCADSIIERTDLRGVYRINLRNEHSQQLMLQFQDEYNEKESSQEAAVDQSLSLFDDF</sequence>
<evidence type="ECO:0000313" key="2">
    <source>
        <dbReference type="Proteomes" id="UP001196873"/>
    </source>
</evidence>
<dbReference type="RefSeq" id="WP_219424662.1">
    <property type="nucleotide sequence ID" value="NZ_JABZVO010000013.1"/>
</dbReference>
<name>A0AAW4NHU8_9BACT</name>
<comment type="caution">
    <text evidence="1">The sequence shown here is derived from an EMBL/GenBank/DDBJ whole genome shotgun (WGS) entry which is preliminary data.</text>
</comment>
<organism evidence="1 2">
    <name type="scientific">Segatella salivae</name>
    <dbReference type="NCBI Taxonomy" id="228604"/>
    <lineage>
        <taxon>Bacteria</taxon>
        <taxon>Pseudomonadati</taxon>
        <taxon>Bacteroidota</taxon>
        <taxon>Bacteroidia</taxon>
        <taxon>Bacteroidales</taxon>
        <taxon>Prevotellaceae</taxon>
        <taxon>Segatella</taxon>
    </lineage>
</organism>
<dbReference type="AlphaFoldDB" id="A0AAW4NHU8"/>
<evidence type="ECO:0000313" key="1">
    <source>
        <dbReference type="EMBL" id="MBW4864621.1"/>
    </source>
</evidence>
<accession>A0AAW4NHU8</accession>
<protein>
    <submittedName>
        <fullName evidence="1">Uncharacterized protein</fullName>
    </submittedName>
</protein>
<dbReference type="Proteomes" id="UP001196873">
    <property type="component" value="Unassembled WGS sequence"/>
</dbReference>
<reference evidence="1" key="1">
    <citation type="submission" date="2021-07" db="EMBL/GenBank/DDBJ databases">
        <title>Genomic diversity and antimicrobial resistance of Prevotella spp. isolated from chronic lung disease airways.</title>
        <authorList>
            <person name="Webb K.A."/>
            <person name="Olagoke O.S."/>
            <person name="Baird T."/>
            <person name="Neill J."/>
            <person name="Pham A."/>
            <person name="Wells T.J."/>
            <person name="Ramsay K.A."/>
            <person name="Bell S.C."/>
            <person name="Sarovich D.S."/>
            <person name="Price E.P."/>
        </authorList>
    </citation>
    <scope>NUCLEOTIDE SEQUENCE</scope>
    <source>
        <strain evidence="1">SCHI0047.S.3</strain>
    </source>
</reference>
<gene>
    <name evidence="1" type="ORF">KZY68_01015</name>
</gene>
<proteinExistence type="predicted"/>
<dbReference type="EMBL" id="JAHXRF010000001">
    <property type="protein sequence ID" value="MBW4864621.1"/>
    <property type="molecule type" value="Genomic_DNA"/>
</dbReference>